<accession>A0A0G3M0J0</accession>
<reference evidence="1 2" key="1">
    <citation type="submission" date="2014-11" db="EMBL/GenBank/DDBJ databases">
        <authorList>
            <person name="Park G.-S."/>
            <person name="Hong S.-J."/>
            <person name="Jung B.K."/>
            <person name="Khan A.R."/>
            <person name="Kwak Y."/>
            <person name="Shin J.-H."/>
        </authorList>
    </citation>
    <scope>NUCLEOTIDE SEQUENCE [LARGE SCALE GENOMIC DNA]</scope>
    <source>
        <strain evidence="1 2">DSM 27622</strain>
    </source>
</reference>
<protein>
    <submittedName>
        <fullName evidence="1">Uncharacterized protein</fullName>
    </submittedName>
</protein>
<proteinExistence type="predicted"/>
<organism evidence="1 2">
    <name type="scientific">Chryseobacterium gallinarum</name>
    <dbReference type="NCBI Taxonomy" id="1324352"/>
    <lineage>
        <taxon>Bacteria</taxon>
        <taxon>Pseudomonadati</taxon>
        <taxon>Bacteroidota</taxon>
        <taxon>Flavobacteriia</taxon>
        <taxon>Flavobacteriales</taxon>
        <taxon>Weeksellaceae</taxon>
        <taxon>Chryseobacterium group</taxon>
        <taxon>Chryseobacterium</taxon>
    </lineage>
</organism>
<dbReference type="KEGG" id="cgn:OK18_07105"/>
<evidence type="ECO:0000313" key="1">
    <source>
        <dbReference type="EMBL" id="AKK72429.1"/>
    </source>
</evidence>
<dbReference type="Proteomes" id="UP000035213">
    <property type="component" value="Chromosome"/>
</dbReference>
<dbReference type="AlphaFoldDB" id="A0A0G3M0J0"/>
<sequence>MSKKKQTLKAMKNFKRLSREEKKRTVAGDIGPAYCFEGEGPGTGGCSAGYICSGGQCVPYVENPGTGGGSPGSGGGDMYTCICPWGTFTQSTPCPQYYCIMA</sequence>
<dbReference type="PATRIC" id="fig|1324352.5.peg.1496"/>
<gene>
    <name evidence="1" type="ORF">OK18_07105</name>
</gene>
<dbReference type="EMBL" id="CP009928">
    <property type="protein sequence ID" value="AKK72429.1"/>
    <property type="molecule type" value="Genomic_DNA"/>
</dbReference>
<evidence type="ECO:0000313" key="2">
    <source>
        <dbReference type="Proteomes" id="UP000035213"/>
    </source>
</evidence>
<name>A0A0G3M0J0_CHRGL</name>